<dbReference type="FunFam" id="3.40.1170.60:FF:000001">
    <property type="entry name" value="DNA polymerase IV"/>
    <property type="match status" value="1"/>
</dbReference>
<comment type="cofactor">
    <cofactor evidence="17">
        <name>Mg(2+)</name>
        <dbReference type="ChEBI" id="CHEBI:18420"/>
    </cofactor>
    <text evidence="17">Binds 2 magnesium ions per subunit.</text>
</comment>
<dbReference type="InterPro" id="IPR043502">
    <property type="entry name" value="DNA/RNA_pol_sf"/>
</dbReference>
<protein>
    <recommendedName>
        <fullName evidence="17">DNA polymerase IV</fullName>
        <shortName evidence="17">Pol IV</shortName>
        <ecNumber evidence="17">2.7.7.7</ecNumber>
    </recommendedName>
</protein>
<dbReference type="SUPFAM" id="SSF56672">
    <property type="entry name" value="DNA/RNA polymerases"/>
    <property type="match status" value="1"/>
</dbReference>
<dbReference type="GO" id="GO:0000287">
    <property type="term" value="F:magnesium ion binding"/>
    <property type="evidence" value="ECO:0007669"/>
    <property type="project" value="UniProtKB-UniRule"/>
</dbReference>
<dbReference type="GO" id="GO:0003887">
    <property type="term" value="F:DNA-directed DNA polymerase activity"/>
    <property type="evidence" value="ECO:0007669"/>
    <property type="project" value="UniProtKB-UniRule"/>
</dbReference>
<evidence type="ECO:0000256" key="15">
    <source>
        <dbReference type="ARBA" id="ARBA00025589"/>
    </source>
</evidence>
<dbReference type="InterPro" id="IPR043128">
    <property type="entry name" value="Rev_trsase/Diguanyl_cyclase"/>
</dbReference>
<keyword evidence="14 17" id="KW-0234">DNA repair</keyword>
<keyword evidence="10 17" id="KW-0227">DNA damage</keyword>
<feature type="binding site" evidence="17">
    <location>
        <position position="136"/>
    </location>
    <ligand>
        <name>Mg(2+)</name>
        <dbReference type="ChEBI" id="CHEBI:18420"/>
    </ligand>
</feature>
<evidence type="ECO:0000256" key="14">
    <source>
        <dbReference type="ARBA" id="ARBA00023204"/>
    </source>
</evidence>
<keyword evidence="12 17" id="KW-0239">DNA-directed DNA polymerase</keyword>
<dbReference type="EMBL" id="LWQT01000039">
    <property type="protein sequence ID" value="OAN53750.1"/>
    <property type="molecule type" value="Genomic_DNA"/>
</dbReference>
<keyword evidence="9 17" id="KW-0479">Metal-binding</keyword>
<evidence type="ECO:0000256" key="3">
    <source>
        <dbReference type="ARBA" id="ARBA00011245"/>
    </source>
</evidence>
<evidence type="ECO:0000256" key="4">
    <source>
        <dbReference type="ARBA" id="ARBA00022457"/>
    </source>
</evidence>
<evidence type="ECO:0000256" key="7">
    <source>
        <dbReference type="ARBA" id="ARBA00022695"/>
    </source>
</evidence>
<keyword evidence="11 17" id="KW-0460">Magnesium</keyword>
<dbReference type="InterPro" id="IPR036775">
    <property type="entry name" value="DNA_pol_Y-fam_lit_finger_sf"/>
</dbReference>
<evidence type="ECO:0000256" key="6">
    <source>
        <dbReference type="ARBA" id="ARBA00022679"/>
    </source>
</evidence>
<keyword evidence="13 17" id="KW-0238">DNA-binding</keyword>
<accession>A0A178MU03</accession>
<evidence type="ECO:0000256" key="8">
    <source>
        <dbReference type="ARBA" id="ARBA00022705"/>
    </source>
</evidence>
<dbReference type="GO" id="GO:0006281">
    <property type="term" value="P:DNA repair"/>
    <property type="evidence" value="ECO:0007669"/>
    <property type="project" value="UniProtKB-UniRule"/>
</dbReference>
<keyword evidence="5 17" id="KW-0963">Cytoplasm</keyword>
<keyword evidence="4 17" id="KW-0515">Mutator protein</keyword>
<evidence type="ECO:0000256" key="16">
    <source>
        <dbReference type="ARBA" id="ARBA00049244"/>
    </source>
</evidence>
<reference evidence="19 20" key="1">
    <citation type="submission" date="2016-04" db="EMBL/GenBank/DDBJ databases">
        <title>Draft genome sequence of freshwater magnetotactic bacteria Magnetospirillum marisnigri SP-1 and Magnetospirillum moscoviense BB-1.</title>
        <authorList>
            <person name="Koziaeva V."/>
            <person name="Dziuba M.V."/>
            <person name="Ivanov T.M."/>
            <person name="Kuznetsov B."/>
            <person name="Grouzdev D.S."/>
        </authorList>
    </citation>
    <scope>NUCLEOTIDE SEQUENCE [LARGE SCALE GENOMIC DNA]</scope>
    <source>
        <strain evidence="19 20">SP-1</strain>
    </source>
</reference>
<dbReference type="PANTHER" id="PTHR11076:SF33">
    <property type="entry name" value="DNA POLYMERASE KAPPA"/>
    <property type="match status" value="1"/>
</dbReference>
<dbReference type="Gene3D" id="1.10.150.20">
    <property type="entry name" value="5' to 3' exonuclease, C-terminal subdomain"/>
    <property type="match status" value="1"/>
</dbReference>
<dbReference type="PROSITE" id="PS50173">
    <property type="entry name" value="UMUC"/>
    <property type="match status" value="1"/>
</dbReference>
<evidence type="ECO:0000256" key="10">
    <source>
        <dbReference type="ARBA" id="ARBA00022763"/>
    </source>
</evidence>
<keyword evidence="6 17" id="KW-0808">Transferase</keyword>
<dbReference type="GO" id="GO:0003684">
    <property type="term" value="F:damaged DNA binding"/>
    <property type="evidence" value="ECO:0007669"/>
    <property type="project" value="InterPro"/>
</dbReference>
<dbReference type="SUPFAM" id="SSF100879">
    <property type="entry name" value="Lesion bypass DNA polymerase (Y-family), little finger domain"/>
    <property type="match status" value="1"/>
</dbReference>
<gene>
    <name evidence="17" type="primary">dinB</name>
    <name evidence="19" type="ORF">A6A04_14215</name>
</gene>
<dbReference type="Gene3D" id="3.40.1170.60">
    <property type="match status" value="1"/>
</dbReference>
<comment type="subunit">
    <text evidence="3 17">Monomer.</text>
</comment>
<keyword evidence="20" id="KW-1185">Reference proteome</keyword>
<sequence length="387" mass="41645">MASVCRECGHADPGGSDACSVCGSARLVAHAELLDLSIAHIDCDAFYASVEKRDNPALAERPVIVGHPGGRGVVTTACYVARRFGPRSAMPMFKALELCPQAVVIPPDIAKYKRVGAEIRALFAKATPLVEPLSLDEAYLDLSEGVRLVERPAAVLLARLARAVETRIGITVSVGLSYNKFLAKLASDRDKPRGFAVIGRAEARQVLAELPVRALWGVGAATAARMAEQGITSVAQLQAMPEAELSARWGKFGRQLAGLVQGIDHRRITPDRPAKSVSTETTFARDINDPAALDRELVPLAEGVARRLERQGLAGRTVVLKLKSADFRLVTRHHRLADPTARADIILRAGRMLLDRLADGRSFRLIGIGVTDLRPVAEADPPDLFGQ</sequence>
<evidence type="ECO:0000256" key="5">
    <source>
        <dbReference type="ARBA" id="ARBA00022490"/>
    </source>
</evidence>
<feature type="site" description="Substrate discrimination" evidence="17">
    <location>
        <position position="47"/>
    </location>
</feature>
<dbReference type="Gene3D" id="3.30.1490.100">
    <property type="entry name" value="DNA polymerase, Y-family, little finger domain"/>
    <property type="match status" value="1"/>
</dbReference>
<dbReference type="EC" id="2.7.7.7" evidence="17"/>
<dbReference type="GO" id="GO:0009432">
    <property type="term" value="P:SOS response"/>
    <property type="evidence" value="ECO:0007669"/>
    <property type="project" value="TreeGrafter"/>
</dbReference>
<dbReference type="HAMAP" id="MF_01113">
    <property type="entry name" value="DNApol_IV"/>
    <property type="match status" value="1"/>
</dbReference>
<evidence type="ECO:0000313" key="19">
    <source>
        <dbReference type="EMBL" id="OAN53750.1"/>
    </source>
</evidence>
<evidence type="ECO:0000256" key="11">
    <source>
        <dbReference type="ARBA" id="ARBA00022842"/>
    </source>
</evidence>
<dbReference type="InterPro" id="IPR022880">
    <property type="entry name" value="DNApol_IV"/>
</dbReference>
<evidence type="ECO:0000256" key="1">
    <source>
        <dbReference type="ARBA" id="ARBA00004496"/>
    </source>
</evidence>
<dbReference type="NCBIfam" id="NF002751">
    <property type="entry name" value="PRK02794.1"/>
    <property type="match status" value="1"/>
</dbReference>
<feature type="active site" evidence="17">
    <location>
        <position position="137"/>
    </location>
</feature>
<evidence type="ECO:0000256" key="12">
    <source>
        <dbReference type="ARBA" id="ARBA00022932"/>
    </source>
</evidence>
<dbReference type="PANTHER" id="PTHR11076">
    <property type="entry name" value="DNA REPAIR POLYMERASE UMUC / TRANSFERASE FAMILY MEMBER"/>
    <property type="match status" value="1"/>
</dbReference>
<dbReference type="Proteomes" id="UP000078428">
    <property type="component" value="Unassembled WGS sequence"/>
</dbReference>
<keyword evidence="8 17" id="KW-0235">DNA replication</keyword>
<feature type="domain" description="UmuC" evidence="18">
    <location>
        <begin position="38"/>
        <end position="219"/>
    </location>
</feature>
<dbReference type="Pfam" id="PF00817">
    <property type="entry name" value="IMS"/>
    <property type="match status" value="1"/>
</dbReference>
<comment type="caution">
    <text evidence="19">The sequence shown here is derived from an EMBL/GenBank/DDBJ whole genome shotgun (WGS) entry which is preliminary data.</text>
</comment>
<comment type="subcellular location">
    <subcellularLocation>
        <location evidence="1 17">Cytoplasm</location>
    </subcellularLocation>
</comment>
<evidence type="ECO:0000259" key="18">
    <source>
        <dbReference type="PROSITE" id="PS50173"/>
    </source>
</evidence>
<organism evidence="19 20">
    <name type="scientific">Paramagnetospirillum marisnigri</name>
    <dbReference type="NCBI Taxonomy" id="1285242"/>
    <lineage>
        <taxon>Bacteria</taxon>
        <taxon>Pseudomonadati</taxon>
        <taxon>Pseudomonadota</taxon>
        <taxon>Alphaproteobacteria</taxon>
        <taxon>Rhodospirillales</taxon>
        <taxon>Magnetospirillaceae</taxon>
        <taxon>Paramagnetospirillum</taxon>
    </lineage>
</organism>
<dbReference type="STRING" id="1285242.A6A04_14215"/>
<comment type="catalytic activity">
    <reaction evidence="16 17">
        <text>DNA(n) + a 2'-deoxyribonucleoside 5'-triphosphate = DNA(n+1) + diphosphate</text>
        <dbReference type="Rhea" id="RHEA:22508"/>
        <dbReference type="Rhea" id="RHEA-COMP:17339"/>
        <dbReference type="Rhea" id="RHEA-COMP:17340"/>
        <dbReference type="ChEBI" id="CHEBI:33019"/>
        <dbReference type="ChEBI" id="CHEBI:61560"/>
        <dbReference type="ChEBI" id="CHEBI:173112"/>
        <dbReference type="EC" id="2.7.7.7"/>
    </reaction>
</comment>
<keyword evidence="7 17" id="KW-0548">Nucleotidyltransferase</keyword>
<dbReference type="GO" id="GO:0005829">
    <property type="term" value="C:cytosol"/>
    <property type="evidence" value="ECO:0007669"/>
    <property type="project" value="TreeGrafter"/>
</dbReference>
<dbReference type="RefSeq" id="WP_068490209.1">
    <property type="nucleotide sequence ID" value="NZ_LWQT01000039.1"/>
</dbReference>
<dbReference type="GO" id="GO:0006261">
    <property type="term" value="P:DNA-templated DNA replication"/>
    <property type="evidence" value="ECO:0007669"/>
    <property type="project" value="UniProtKB-UniRule"/>
</dbReference>
<evidence type="ECO:0000256" key="2">
    <source>
        <dbReference type="ARBA" id="ARBA00010945"/>
    </source>
</evidence>
<evidence type="ECO:0000313" key="20">
    <source>
        <dbReference type="Proteomes" id="UP000078428"/>
    </source>
</evidence>
<proteinExistence type="inferred from homology"/>
<dbReference type="NCBIfam" id="NF002677">
    <property type="entry name" value="PRK02406.1"/>
    <property type="match status" value="1"/>
</dbReference>
<dbReference type="GO" id="GO:0042276">
    <property type="term" value="P:error-prone translesion synthesis"/>
    <property type="evidence" value="ECO:0007669"/>
    <property type="project" value="TreeGrafter"/>
</dbReference>
<dbReference type="FunFam" id="3.30.1490.100:FF:000004">
    <property type="entry name" value="DNA polymerase IV"/>
    <property type="match status" value="1"/>
</dbReference>
<evidence type="ECO:0000256" key="9">
    <source>
        <dbReference type="ARBA" id="ARBA00022723"/>
    </source>
</evidence>
<dbReference type="Pfam" id="PF11799">
    <property type="entry name" value="IMS_C"/>
    <property type="match status" value="1"/>
</dbReference>
<dbReference type="InterPro" id="IPR050116">
    <property type="entry name" value="DNA_polymerase-Y"/>
</dbReference>
<dbReference type="Gene3D" id="3.30.70.270">
    <property type="match status" value="1"/>
</dbReference>
<dbReference type="OrthoDB" id="9808813at2"/>
<comment type="function">
    <text evidence="15 17">Poorly processive, error-prone DNA polymerase involved in untargeted mutagenesis. Copies undamaged DNA at stalled replication forks, which arise in vivo from mismatched or misaligned primer ends. These misaligned primers can be extended by PolIV. Exhibits no 3'-5' exonuclease (proofreading) activity. May be involved in translesional synthesis, in conjunction with the beta clamp from PolIII.</text>
</comment>
<dbReference type="InterPro" id="IPR001126">
    <property type="entry name" value="UmuC"/>
</dbReference>
<dbReference type="AlphaFoldDB" id="A0A178MU03"/>
<feature type="binding site" evidence="17">
    <location>
        <position position="42"/>
    </location>
    <ligand>
        <name>Mg(2+)</name>
        <dbReference type="ChEBI" id="CHEBI:18420"/>
    </ligand>
</feature>
<evidence type="ECO:0000256" key="13">
    <source>
        <dbReference type="ARBA" id="ARBA00023125"/>
    </source>
</evidence>
<dbReference type="CDD" id="cd03586">
    <property type="entry name" value="PolY_Pol_IV_kappa"/>
    <property type="match status" value="1"/>
</dbReference>
<evidence type="ECO:0000256" key="17">
    <source>
        <dbReference type="HAMAP-Rule" id="MF_01113"/>
    </source>
</evidence>
<dbReference type="InterPro" id="IPR017961">
    <property type="entry name" value="DNA_pol_Y-fam_little_finger"/>
</dbReference>
<name>A0A178MU03_9PROT</name>
<comment type="similarity">
    <text evidence="2 17">Belongs to the DNA polymerase type-Y family.</text>
</comment>